<dbReference type="InParanoid" id="C5KUY3"/>
<name>C5KUY3_PERM5</name>
<accession>C5KUY3</accession>
<dbReference type="RefSeq" id="XP_002779903.1">
    <property type="nucleotide sequence ID" value="XM_002779857.1"/>
</dbReference>
<dbReference type="AlphaFoldDB" id="C5KUY3"/>
<keyword evidence="2" id="KW-1185">Reference proteome</keyword>
<evidence type="ECO:0000313" key="1">
    <source>
        <dbReference type="EMBL" id="EER11698.1"/>
    </source>
</evidence>
<proteinExistence type="predicted"/>
<dbReference type="Proteomes" id="UP000007800">
    <property type="component" value="Unassembled WGS sequence"/>
</dbReference>
<protein>
    <submittedName>
        <fullName evidence="1">Uncharacterized protein</fullName>
    </submittedName>
</protein>
<organism evidence="2">
    <name type="scientific">Perkinsus marinus (strain ATCC 50983 / TXsc)</name>
    <dbReference type="NCBI Taxonomy" id="423536"/>
    <lineage>
        <taxon>Eukaryota</taxon>
        <taxon>Sar</taxon>
        <taxon>Alveolata</taxon>
        <taxon>Perkinsozoa</taxon>
        <taxon>Perkinsea</taxon>
        <taxon>Perkinsida</taxon>
        <taxon>Perkinsidae</taxon>
        <taxon>Perkinsus</taxon>
    </lineage>
</organism>
<dbReference type="EMBL" id="GG676384">
    <property type="protein sequence ID" value="EER11698.1"/>
    <property type="molecule type" value="Genomic_DNA"/>
</dbReference>
<sequence>MGVAAQHLPPYSGNVAAYALSKSLYGSNHATFEIKNHVFNVEAISEEIAAFLIK</sequence>
<evidence type="ECO:0000313" key="2">
    <source>
        <dbReference type="Proteomes" id="UP000007800"/>
    </source>
</evidence>
<gene>
    <name evidence="1" type="ORF">Pmar_PMAR002301</name>
</gene>
<reference evidence="1 2" key="1">
    <citation type="submission" date="2008-07" db="EMBL/GenBank/DDBJ databases">
        <authorList>
            <person name="El-Sayed N."/>
            <person name="Caler E."/>
            <person name="Inman J."/>
            <person name="Amedeo P."/>
            <person name="Hass B."/>
            <person name="Wortman J."/>
        </authorList>
    </citation>
    <scope>NUCLEOTIDE SEQUENCE [LARGE SCALE GENOMIC DNA]</scope>
    <source>
        <strain evidence="2">ATCC 50983 / TXsc</strain>
    </source>
</reference>
<dbReference type="GeneID" id="9047122"/>